<comment type="caution">
    <text evidence="2">The sequence shown here is derived from an EMBL/GenBank/DDBJ whole genome shotgun (WGS) entry which is preliminary data.</text>
</comment>
<evidence type="ECO:0000313" key="2">
    <source>
        <dbReference type="EMBL" id="KAK9118759.1"/>
    </source>
</evidence>
<sequence>MARVSDAVTSKRRDNGGSLHEERGREGRLAAISDKHGDNGGEHGDRDEHGDRPGARRWLPIQIYKERRPAVGRHTATAEMGRCGEEVSDARRTTATSGIGEEGDVDGDGVFCVFAATLPEAARATNLLRRTRRRLTATVRRCGDLWVSERDFGNARRGRRELPVGRCTRLLGLDSSIGPGWPSEADDLTLS</sequence>
<feature type="region of interest" description="Disordered" evidence="1">
    <location>
        <begin position="1"/>
        <end position="56"/>
    </location>
</feature>
<name>A0AAP0INF7_9MAGN</name>
<protein>
    <submittedName>
        <fullName evidence="2">Uncharacterized protein</fullName>
    </submittedName>
</protein>
<reference evidence="2 3" key="1">
    <citation type="submission" date="2024-01" db="EMBL/GenBank/DDBJ databases">
        <title>Genome assemblies of Stephania.</title>
        <authorList>
            <person name="Yang L."/>
        </authorList>
    </citation>
    <scope>NUCLEOTIDE SEQUENCE [LARGE SCALE GENOMIC DNA]</scope>
    <source>
        <strain evidence="2">JXDWG</strain>
        <tissue evidence="2">Leaf</tissue>
    </source>
</reference>
<gene>
    <name evidence="2" type="ORF">Scep_016852</name>
</gene>
<evidence type="ECO:0000313" key="3">
    <source>
        <dbReference type="Proteomes" id="UP001419268"/>
    </source>
</evidence>
<dbReference type="EMBL" id="JBBNAG010000007">
    <property type="protein sequence ID" value="KAK9118759.1"/>
    <property type="molecule type" value="Genomic_DNA"/>
</dbReference>
<proteinExistence type="predicted"/>
<organism evidence="2 3">
    <name type="scientific">Stephania cephalantha</name>
    <dbReference type="NCBI Taxonomy" id="152367"/>
    <lineage>
        <taxon>Eukaryota</taxon>
        <taxon>Viridiplantae</taxon>
        <taxon>Streptophyta</taxon>
        <taxon>Embryophyta</taxon>
        <taxon>Tracheophyta</taxon>
        <taxon>Spermatophyta</taxon>
        <taxon>Magnoliopsida</taxon>
        <taxon>Ranunculales</taxon>
        <taxon>Menispermaceae</taxon>
        <taxon>Menispermoideae</taxon>
        <taxon>Cissampelideae</taxon>
        <taxon>Stephania</taxon>
    </lineage>
</organism>
<feature type="compositionally biased region" description="Basic and acidic residues" evidence="1">
    <location>
        <begin position="9"/>
        <end position="54"/>
    </location>
</feature>
<dbReference type="AlphaFoldDB" id="A0AAP0INF7"/>
<keyword evidence="3" id="KW-1185">Reference proteome</keyword>
<evidence type="ECO:0000256" key="1">
    <source>
        <dbReference type="SAM" id="MobiDB-lite"/>
    </source>
</evidence>
<accession>A0AAP0INF7</accession>
<dbReference type="Proteomes" id="UP001419268">
    <property type="component" value="Unassembled WGS sequence"/>
</dbReference>